<dbReference type="Proteomes" id="UP000183407">
    <property type="component" value="Unassembled WGS sequence"/>
</dbReference>
<evidence type="ECO:0000256" key="1">
    <source>
        <dbReference type="SAM" id="MobiDB-lite"/>
    </source>
</evidence>
<organism evidence="2 3">
    <name type="scientific">Rhodococcus jostii</name>
    <dbReference type="NCBI Taxonomy" id="132919"/>
    <lineage>
        <taxon>Bacteria</taxon>
        <taxon>Bacillati</taxon>
        <taxon>Actinomycetota</taxon>
        <taxon>Actinomycetes</taxon>
        <taxon>Mycobacteriales</taxon>
        <taxon>Nocardiaceae</taxon>
        <taxon>Rhodococcus</taxon>
    </lineage>
</organism>
<reference evidence="3" key="1">
    <citation type="submission" date="2016-10" db="EMBL/GenBank/DDBJ databases">
        <authorList>
            <person name="Varghese N."/>
        </authorList>
    </citation>
    <scope>NUCLEOTIDE SEQUENCE [LARGE SCALE GENOMIC DNA]</scope>
    <source>
        <strain evidence="3">DSM 44719</strain>
    </source>
</reference>
<dbReference type="RefSeq" id="WP_240320134.1">
    <property type="nucleotide sequence ID" value="NZ_FNTL01000005.1"/>
</dbReference>
<gene>
    <name evidence="2" type="ORF">SAMN04490220_9168</name>
</gene>
<dbReference type="EMBL" id="FNTL01000005">
    <property type="protein sequence ID" value="SEE90990.1"/>
    <property type="molecule type" value="Genomic_DNA"/>
</dbReference>
<evidence type="ECO:0000313" key="3">
    <source>
        <dbReference type="Proteomes" id="UP000183407"/>
    </source>
</evidence>
<evidence type="ECO:0000313" key="2">
    <source>
        <dbReference type="EMBL" id="SEE90990.1"/>
    </source>
</evidence>
<accession>A0A1H5MPD0</accession>
<proteinExistence type="predicted"/>
<dbReference type="AlphaFoldDB" id="A0A1H5MPD0"/>
<protein>
    <recommendedName>
        <fullName evidence="4">RES domain-containing protein</fullName>
    </recommendedName>
</protein>
<feature type="region of interest" description="Disordered" evidence="1">
    <location>
        <begin position="206"/>
        <end position="225"/>
    </location>
</feature>
<evidence type="ECO:0008006" key="4">
    <source>
        <dbReference type="Google" id="ProtNLM"/>
    </source>
</evidence>
<sequence>MGAYNGNSANIDTIAAGTPVWRVHWTSSAYRPNVFNRSNIAPWVDARTLDTRTSALPVQGRFEPVHDRAVCPGGAALGGYLYLGLSVGAVVAEGILRGQDIPPDLIIRKRLLAGKSLAQLVLDDDVEVAVLDGQRNLIRLGQDASLTACTWRDYGKTRRIATDILTNTPAAHGLRYECRHGRNELALMLIDGRAVPALTVVRSAPLEHPSGTSAPVTPADGPGMR</sequence>
<name>A0A1H5MPD0_RHOJO</name>